<reference evidence="1 2" key="1">
    <citation type="submission" date="2018-10" db="EMBL/GenBank/DDBJ databases">
        <title>A high-quality apple genome assembly.</title>
        <authorList>
            <person name="Hu J."/>
        </authorList>
    </citation>
    <scope>NUCLEOTIDE SEQUENCE [LARGE SCALE GENOMIC DNA]</scope>
    <source>
        <strain evidence="2">cv. HFTH1</strain>
        <tissue evidence="1">Young leaf</tissue>
    </source>
</reference>
<evidence type="ECO:0000313" key="1">
    <source>
        <dbReference type="EMBL" id="RXH90321.1"/>
    </source>
</evidence>
<sequence length="89" mass="10319">MVVVGGLPCWYCCSVSKVLGGLQSELEECMRDLVLWVLCWVKLGLRIRWDCGLVIRSRGSGIRAFWLTFSSFRDFEFRISVLFLYLSVF</sequence>
<organism evidence="1 2">
    <name type="scientific">Malus domestica</name>
    <name type="common">Apple</name>
    <name type="synonym">Pyrus malus</name>
    <dbReference type="NCBI Taxonomy" id="3750"/>
    <lineage>
        <taxon>Eukaryota</taxon>
        <taxon>Viridiplantae</taxon>
        <taxon>Streptophyta</taxon>
        <taxon>Embryophyta</taxon>
        <taxon>Tracheophyta</taxon>
        <taxon>Spermatophyta</taxon>
        <taxon>Magnoliopsida</taxon>
        <taxon>eudicotyledons</taxon>
        <taxon>Gunneridae</taxon>
        <taxon>Pentapetalae</taxon>
        <taxon>rosids</taxon>
        <taxon>fabids</taxon>
        <taxon>Rosales</taxon>
        <taxon>Rosaceae</taxon>
        <taxon>Amygdaloideae</taxon>
        <taxon>Maleae</taxon>
        <taxon>Malus</taxon>
    </lineage>
</organism>
<dbReference type="AlphaFoldDB" id="A0A498JAB2"/>
<gene>
    <name evidence="1" type="ORF">DVH24_032678</name>
</gene>
<proteinExistence type="predicted"/>
<dbReference type="Proteomes" id="UP000290289">
    <property type="component" value="Chromosome 9"/>
</dbReference>
<protein>
    <submittedName>
        <fullName evidence="1">Uncharacterized protein</fullName>
    </submittedName>
</protein>
<keyword evidence="2" id="KW-1185">Reference proteome</keyword>
<dbReference type="EMBL" id="RDQH01000335">
    <property type="protein sequence ID" value="RXH90321.1"/>
    <property type="molecule type" value="Genomic_DNA"/>
</dbReference>
<comment type="caution">
    <text evidence="1">The sequence shown here is derived from an EMBL/GenBank/DDBJ whole genome shotgun (WGS) entry which is preliminary data.</text>
</comment>
<evidence type="ECO:0000313" key="2">
    <source>
        <dbReference type="Proteomes" id="UP000290289"/>
    </source>
</evidence>
<accession>A0A498JAB2</accession>
<name>A0A498JAB2_MALDO</name>